<dbReference type="AlphaFoldDB" id="A0A6J7KJT2"/>
<accession>A0A6J7KJT2</accession>
<keyword evidence="3" id="KW-1133">Transmembrane helix</keyword>
<keyword evidence="3" id="KW-0812">Transmembrane</keyword>
<evidence type="ECO:0000256" key="3">
    <source>
        <dbReference type="SAM" id="Phobius"/>
    </source>
</evidence>
<keyword evidence="1" id="KW-0175">Coiled coil</keyword>
<feature type="coiled-coil region" evidence="1">
    <location>
        <begin position="42"/>
        <end position="105"/>
    </location>
</feature>
<organism evidence="4">
    <name type="scientific">freshwater metagenome</name>
    <dbReference type="NCBI Taxonomy" id="449393"/>
    <lineage>
        <taxon>unclassified sequences</taxon>
        <taxon>metagenomes</taxon>
        <taxon>ecological metagenomes</taxon>
    </lineage>
</organism>
<feature type="transmembrane region" description="Helical" evidence="3">
    <location>
        <begin position="127"/>
        <end position="148"/>
    </location>
</feature>
<proteinExistence type="predicted"/>
<sequence length="376" mass="42211">MKSKSKSSAPKEVIKDARKHGRRDGKNQIPRQEWEYNSIPYLMQLQRQYAAFGRELDLQLEEKKLAKENQKVNALRNEIQEKGKSQALADNLALAQAELASVQAKLDGGAEEVPMAKFARIRQIGNIFYLPFLFLLFIGEFTITAPAFRVLLGEKVGTSLIVTLAVSGLSVGAAHILGIYFKSLFDRNRPKSGIYHVMFGVAGALLVGTITFLSNIRARNGVLTSGNLTGMTEDEKIVYLWIFYTLLQLTFIGVGILISFMHYSEIESAVARAKRKVWFLRNLQNRRNSKKLKSGASVEESEIDTSKMFDRELEVLESKKILLRAQYEESVAVYRDANIQSRRDEMSGAHASLQASELDFRTSGLEFSTAELVGSR</sequence>
<protein>
    <submittedName>
        <fullName evidence="4">Unannotated protein</fullName>
    </submittedName>
</protein>
<reference evidence="4" key="1">
    <citation type="submission" date="2020-05" db="EMBL/GenBank/DDBJ databases">
        <authorList>
            <person name="Chiriac C."/>
            <person name="Salcher M."/>
            <person name="Ghai R."/>
            <person name="Kavagutti S V."/>
        </authorList>
    </citation>
    <scope>NUCLEOTIDE SEQUENCE</scope>
</reference>
<feature type="transmembrane region" description="Helical" evidence="3">
    <location>
        <begin position="193"/>
        <end position="218"/>
    </location>
</feature>
<gene>
    <name evidence="4" type="ORF">UFOPK3827_00821</name>
    <name evidence="5" type="ORF">UFOPK4404_01398</name>
</gene>
<evidence type="ECO:0000313" key="4">
    <source>
        <dbReference type="EMBL" id="CAB4955053.1"/>
    </source>
</evidence>
<feature type="transmembrane region" description="Helical" evidence="3">
    <location>
        <begin position="238"/>
        <end position="260"/>
    </location>
</feature>
<dbReference type="EMBL" id="CAFBNM010000006">
    <property type="protein sequence ID" value="CAB4955053.1"/>
    <property type="molecule type" value="Genomic_DNA"/>
</dbReference>
<keyword evidence="3" id="KW-0472">Membrane</keyword>
<name>A0A6J7KJT2_9ZZZZ</name>
<evidence type="ECO:0000256" key="1">
    <source>
        <dbReference type="SAM" id="Coils"/>
    </source>
</evidence>
<evidence type="ECO:0000313" key="5">
    <source>
        <dbReference type="EMBL" id="CAB5076065.1"/>
    </source>
</evidence>
<evidence type="ECO:0000256" key="2">
    <source>
        <dbReference type="SAM" id="MobiDB-lite"/>
    </source>
</evidence>
<dbReference type="EMBL" id="CAFBQY010000019">
    <property type="protein sequence ID" value="CAB5076065.1"/>
    <property type="molecule type" value="Genomic_DNA"/>
</dbReference>
<feature type="region of interest" description="Disordered" evidence="2">
    <location>
        <begin position="1"/>
        <end position="30"/>
    </location>
</feature>
<feature type="transmembrane region" description="Helical" evidence="3">
    <location>
        <begin position="160"/>
        <end position="181"/>
    </location>
</feature>